<dbReference type="RefSeq" id="WP_264726569.1">
    <property type="nucleotide sequence ID" value="NZ_JAPDNR010000001.1"/>
</dbReference>
<feature type="transmembrane region" description="Helical" evidence="1">
    <location>
        <begin position="12"/>
        <end position="30"/>
    </location>
</feature>
<feature type="transmembrane region" description="Helical" evidence="1">
    <location>
        <begin position="50"/>
        <end position="70"/>
    </location>
</feature>
<evidence type="ECO:0000313" key="4">
    <source>
        <dbReference type="Proteomes" id="UP001207742"/>
    </source>
</evidence>
<keyword evidence="4" id="KW-1185">Reference proteome</keyword>
<accession>A0ABT3IEB1</accession>
<name>A0ABT3IEB1_9BACT</name>
<keyword evidence="1" id="KW-0472">Membrane</keyword>
<feature type="transmembrane region" description="Helical" evidence="1">
    <location>
        <begin position="82"/>
        <end position="100"/>
    </location>
</feature>
<protein>
    <submittedName>
        <fullName evidence="3">Heparan-alpha-glucosaminide N-acetyltransferase domain-containing protein</fullName>
    </submittedName>
</protein>
<reference evidence="3 4" key="1">
    <citation type="submission" date="2022-10" db="EMBL/GenBank/DDBJ databases">
        <title>Chitinophaga nivalis PC15 sp. nov., isolated from Pyeongchang county, South Korea.</title>
        <authorList>
            <person name="Trinh H.N."/>
        </authorList>
    </citation>
    <scope>NUCLEOTIDE SEQUENCE [LARGE SCALE GENOMIC DNA]</scope>
    <source>
        <strain evidence="3 4">PC14</strain>
    </source>
</reference>
<dbReference type="PANTHER" id="PTHR31061">
    <property type="entry name" value="LD22376P"/>
    <property type="match status" value="1"/>
</dbReference>
<keyword evidence="1" id="KW-1133">Transmembrane helix</keyword>
<feature type="transmembrane region" description="Helical" evidence="1">
    <location>
        <begin position="203"/>
        <end position="224"/>
    </location>
</feature>
<comment type="caution">
    <text evidence="3">The sequence shown here is derived from an EMBL/GenBank/DDBJ whole genome shotgun (WGS) entry which is preliminary data.</text>
</comment>
<dbReference type="EMBL" id="JAPDNS010000001">
    <property type="protein sequence ID" value="MCW3482303.1"/>
    <property type="molecule type" value="Genomic_DNA"/>
</dbReference>
<feature type="transmembrane region" description="Helical" evidence="1">
    <location>
        <begin position="120"/>
        <end position="138"/>
    </location>
</feature>
<feature type="domain" description="Heparan-alpha-glucosaminide N-acetyltransferase catalytic" evidence="2">
    <location>
        <begin position="7"/>
        <end position="159"/>
    </location>
</feature>
<evidence type="ECO:0000256" key="1">
    <source>
        <dbReference type="SAM" id="Phobius"/>
    </source>
</evidence>
<dbReference type="Pfam" id="PF07786">
    <property type="entry name" value="HGSNAT_cat"/>
    <property type="match status" value="1"/>
</dbReference>
<organism evidence="3 4">
    <name type="scientific">Chitinophaga nivalis</name>
    <dbReference type="NCBI Taxonomy" id="2991709"/>
    <lineage>
        <taxon>Bacteria</taxon>
        <taxon>Pseudomonadati</taxon>
        <taxon>Bacteroidota</taxon>
        <taxon>Chitinophagia</taxon>
        <taxon>Chitinophagales</taxon>
        <taxon>Chitinophagaceae</taxon>
        <taxon>Chitinophaga</taxon>
    </lineage>
</organism>
<feature type="transmembrane region" description="Helical" evidence="1">
    <location>
        <begin position="305"/>
        <end position="325"/>
    </location>
</feature>
<proteinExistence type="predicted"/>
<dbReference type="InterPro" id="IPR012429">
    <property type="entry name" value="HGSNAT_cat"/>
</dbReference>
<feature type="transmembrane region" description="Helical" evidence="1">
    <location>
        <begin position="145"/>
        <end position="164"/>
    </location>
</feature>
<evidence type="ECO:0000313" key="3">
    <source>
        <dbReference type="EMBL" id="MCW3482303.1"/>
    </source>
</evidence>
<dbReference type="Proteomes" id="UP001207742">
    <property type="component" value="Unassembled WGS sequence"/>
</dbReference>
<dbReference type="PANTHER" id="PTHR31061:SF24">
    <property type="entry name" value="LD22376P"/>
    <property type="match status" value="1"/>
</dbReference>
<evidence type="ECO:0000259" key="2">
    <source>
        <dbReference type="Pfam" id="PF07786"/>
    </source>
</evidence>
<gene>
    <name evidence="3" type="ORF">OL497_00220</name>
</gene>
<feature type="transmembrane region" description="Helical" evidence="1">
    <location>
        <begin position="345"/>
        <end position="365"/>
    </location>
</feature>
<feature type="transmembrane region" description="Helical" evidence="1">
    <location>
        <begin position="266"/>
        <end position="285"/>
    </location>
</feature>
<keyword evidence="1" id="KW-0812">Transmembrane</keyword>
<sequence>MTQSSQRFLPLDVFRGMTVCFMIIVNTGGTGGTYWPLDHAAWHGWTPTDLVFPSFLFAVGNAMSFSMKKYAQQGNAAALTKIFKRTLIIFLLGYLMYWFPFVAHSETGGLSFKPFSHTRIPGVLQRIALCYCIASLLIRYLSTKWVAAVSALFLLGYWAILWYAGTPGDQYGIHGNAGLALDKLLLGDNHLYRGEGFPFDPEGILSTFPAVVNVVAGYYAGLFIQQQGRKTAGLQRLLLAGVVLIVLAYAWNTVFPINKKLWTSSYVLLTVGIDLLLLALLILVIDVAGITKGTGFFTIFGKNPLFLYLLSEVLAILFYFIQVHGDSLYQWINDTIFQPLSPGKLGSLLFSLAFMLLCWTVGLVLDRKKIYVRV</sequence>
<feature type="transmembrane region" description="Helical" evidence="1">
    <location>
        <begin position="236"/>
        <end position="254"/>
    </location>
</feature>